<evidence type="ECO:0000313" key="3">
    <source>
        <dbReference type="Proteomes" id="UP001163046"/>
    </source>
</evidence>
<name>A0A9W9YYV2_9CNID</name>
<dbReference type="Proteomes" id="UP001163046">
    <property type="component" value="Unassembled WGS sequence"/>
</dbReference>
<proteinExistence type="predicted"/>
<gene>
    <name evidence="2" type="ORF">OS493_021459</name>
</gene>
<feature type="compositionally biased region" description="Basic and acidic residues" evidence="1">
    <location>
        <begin position="26"/>
        <end position="35"/>
    </location>
</feature>
<accession>A0A9W9YYV2</accession>
<evidence type="ECO:0000313" key="2">
    <source>
        <dbReference type="EMBL" id="KAJ7372031.1"/>
    </source>
</evidence>
<feature type="compositionally biased region" description="Polar residues" evidence="1">
    <location>
        <begin position="1"/>
        <end position="24"/>
    </location>
</feature>
<reference evidence="2" key="1">
    <citation type="submission" date="2023-01" db="EMBL/GenBank/DDBJ databases">
        <title>Genome assembly of the deep-sea coral Lophelia pertusa.</title>
        <authorList>
            <person name="Herrera S."/>
            <person name="Cordes E."/>
        </authorList>
    </citation>
    <scope>NUCLEOTIDE SEQUENCE</scope>
    <source>
        <strain evidence="2">USNM1676648</strain>
        <tissue evidence="2">Polyp</tissue>
    </source>
</reference>
<organism evidence="2 3">
    <name type="scientific">Desmophyllum pertusum</name>
    <dbReference type="NCBI Taxonomy" id="174260"/>
    <lineage>
        <taxon>Eukaryota</taxon>
        <taxon>Metazoa</taxon>
        <taxon>Cnidaria</taxon>
        <taxon>Anthozoa</taxon>
        <taxon>Hexacorallia</taxon>
        <taxon>Scleractinia</taxon>
        <taxon>Caryophylliina</taxon>
        <taxon>Caryophylliidae</taxon>
        <taxon>Desmophyllum</taxon>
    </lineage>
</organism>
<keyword evidence="3" id="KW-1185">Reference proteome</keyword>
<protein>
    <submittedName>
        <fullName evidence="2">Uncharacterized protein</fullName>
    </submittedName>
</protein>
<sequence length="161" mass="18304">MLNTTTSFQPTESLQQITETPRNRTNIKEDIENNKKTRTSPPLGQRMIEVTSVGGRRSVKFPDYDGQFARSDFCIRPRARLLSKTQASVTGKLLQLSMFRELWRTIILLAKEGKAVTSCIQTFDDKTVRDTSSNKGGHGEMPMSKRFKSDETRTFVKVKVV</sequence>
<evidence type="ECO:0000256" key="1">
    <source>
        <dbReference type="SAM" id="MobiDB-lite"/>
    </source>
</evidence>
<feature type="region of interest" description="Disordered" evidence="1">
    <location>
        <begin position="1"/>
        <end position="42"/>
    </location>
</feature>
<dbReference type="EMBL" id="MU826839">
    <property type="protein sequence ID" value="KAJ7372031.1"/>
    <property type="molecule type" value="Genomic_DNA"/>
</dbReference>
<dbReference type="AlphaFoldDB" id="A0A9W9YYV2"/>
<comment type="caution">
    <text evidence="2">The sequence shown here is derived from an EMBL/GenBank/DDBJ whole genome shotgun (WGS) entry which is preliminary data.</text>
</comment>